<comment type="caution">
    <text evidence="4">The sequence shown here is derived from an EMBL/GenBank/DDBJ whole genome shotgun (WGS) entry which is preliminary data.</text>
</comment>
<dbReference type="PANTHER" id="PTHR42648:SF28">
    <property type="entry name" value="TRANSPOSON-ENCODED PROTEIN WITH RIBONUCLEASE H-LIKE AND RETROVIRUS ZINC FINGER-LIKE DOMAINS"/>
    <property type="match status" value="1"/>
</dbReference>
<organism evidence="4 6">
    <name type="scientific">Cucumis melo var. makuwa</name>
    <name type="common">Oriental melon</name>
    <dbReference type="NCBI Taxonomy" id="1194695"/>
    <lineage>
        <taxon>Eukaryota</taxon>
        <taxon>Viridiplantae</taxon>
        <taxon>Streptophyta</taxon>
        <taxon>Embryophyta</taxon>
        <taxon>Tracheophyta</taxon>
        <taxon>Spermatophyta</taxon>
        <taxon>Magnoliopsida</taxon>
        <taxon>eudicotyledons</taxon>
        <taxon>Gunneridae</taxon>
        <taxon>Pentapetalae</taxon>
        <taxon>rosids</taxon>
        <taxon>fabids</taxon>
        <taxon>Cucurbitales</taxon>
        <taxon>Cucurbitaceae</taxon>
        <taxon>Benincaseae</taxon>
        <taxon>Cucumis</taxon>
    </lineage>
</organism>
<dbReference type="EMBL" id="SSTD01015426">
    <property type="protein sequence ID" value="TYK02700.1"/>
    <property type="molecule type" value="Genomic_DNA"/>
</dbReference>
<evidence type="ECO:0000256" key="1">
    <source>
        <dbReference type="SAM" id="MobiDB-lite"/>
    </source>
</evidence>
<accession>A0A5D3BU93</accession>
<feature type="region of interest" description="Disordered" evidence="1">
    <location>
        <begin position="91"/>
        <end position="146"/>
    </location>
</feature>
<evidence type="ECO:0000259" key="2">
    <source>
        <dbReference type="Pfam" id="PF25597"/>
    </source>
</evidence>
<protein>
    <submittedName>
        <fullName evidence="4">Reverse transcriptase</fullName>
    </submittedName>
</protein>
<evidence type="ECO:0000313" key="6">
    <source>
        <dbReference type="Proteomes" id="UP000321947"/>
    </source>
</evidence>
<dbReference type="Pfam" id="PF25597">
    <property type="entry name" value="SH3_retrovirus"/>
    <property type="match status" value="1"/>
</dbReference>
<dbReference type="PANTHER" id="PTHR42648">
    <property type="entry name" value="TRANSPOSASE, PUTATIVE-RELATED"/>
    <property type="match status" value="1"/>
</dbReference>
<dbReference type="InterPro" id="IPR057670">
    <property type="entry name" value="SH3_retrovirus"/>
</dbReference>
<dbReference type="AlphaFoldDB" id="A0A5D3BU93"/>
<gene>
    <name evidence="4" type="ORF">E5676_scaffold1161G00300</name>
    <name evidence="3" type="ORF">E6C27_scaffold511G00540</name>
</gene>
<evidence type="ECO:0000313" key="4">
    <source>
        <dbReference type="EMBL" id="TYK02700.1"/>
    </source>
</evidence>
<evidence type="ECO:0000313" key="3">
    <source>
        <dbReference type="EMBL" id="KAA0051110.1"/>
    </source>
</evidence>
<feature type="domain" description="Retroviral polymerase SH3-like" evidence="2">
    <location>
        <begin position="379"/>
        <end position="438"/>
    </location>
</feature>
<feature type="region of interest" description="Disordered" evidence="1">
    <location>
        <begin position="494"/>
        <end position="520"/>
    </location>
</feature>
<keyword evidence="4" id="KW-0695">RNA-directed DNA polymerase</keyword>
<reference evidence="5 6" key="1">
    <citation type="submission" date="2019-08" db="EMBL/GenBank/DDBJ databases">
        <title>Draft genome sequences of two oriental melons (Cucumis melo L. var makuwa).</title>
        <authorList>
            <person name="Kwon S.-Y."/>
        </authorList>
    </citation>
    <scope>NUCLEOTIDE SEQUENCE [LARGE SCALE GENOMIC DNA]</scope>
    <source>
        <strain evidence="6">cv. Chang Bougi</strain>
        <strain evidence="5">cv. SW 3</strain>
        <tissue evidence="4">Leaf</tissue>
    </source>
</reference>
<proteinExistence type="predicted"/>
<dbReference type="EMBL" id="SSTE01011342">
    <property type="protein sequence ID" value="KAA0051110.1"/>
    <property type="molecule type" value="Genomic_DNA"/>
</dbReference>
<evidence type="ECO:0000313" key="5">
    <source>
        <dbReference type="Proteomes" id="UP000321393"/>
    </source>
</evidence>
<dbReference type="Proteomes" id="UP000321393">
    <property type="component" value="Unassembled WGS sequence"/>
</dbReference>
<dbReference type="OrthoDB" id="913257at2759"/>
<feature type="compositionally biased region" description="Polar residues" evidence="1">
    <location>
        <begin position="110"/>
        <end position="128"/>
    </location>
</feature>
<name>A0A5D3BU93_CUCMM</name>
<dbReference type="Proteomes" id="UP000321947">
    <property type="component" value="Unassembled WGS sequence"/>
</dbReference>
<keyword evidence="4" id="KW-0808">Transferase</keyword>
<sequence length="597" mass="66978">MVSEQSNNETLENNLGETQIKTEPVTVAAAAMEKLLQNLQKSSIYQTGVVSQPYVQSSDQKMPHVPLLSDAWAHVLSPFHLTAQPIPFYASSDVQQSNPSSHPHPHAPSMNSEQQPSIVNLSNLYRGESSTHSKPTESPVYSKNPVTSFPNLPSNYITGSLDSSTRNFSGLNPKFDIVCGRILGQRPLPSLMEVFEARLEEDRTNAMGVLTTPTIDSVAFSARSSNHDSDKIMESQFLCASTARNNGTPRINVRNSTVVPQESGMPQSLGLISVDGNNPWILDSRATEHLTGDFTSLMMIPSAVVYLGSVYCHPTLALMNKTVTTSSGKWWFVTFIDDHTRLTWVYLITDKSETPLDFLKKSYPSTCLVSEVPFRVFGCTAYVHNFGPNHTKFTPRAQACVFVEYPLHQRGYKCFHPPSRKYFVAMDITFCENRPYFPVSHLQGESMSEKSKSTFEFIEPTPSTVSDVDPRPIILPTNQVPWKTYYRRNLIKEVGSPTSQPPTPVQDFEPPRNQAEQSHTRKLDEYDLSLDIPFALTKEMKALEKNRTWEICALSNRHKTIGCKWVFSLKYKADETFSSVAKLNTVRVLLFVAVNKD</sequence>
<keyword evidence="4" id="KW-0548">Nucleotidyltransferase</keyword>
<dbReference type="GO" id="GO:0003964">
    <property type="term" value="F:RNA-directed DNA polymerase activity"/>
    <property type="evidence" value="ECO:0007669"/>
    <property type="project" value="UniProtKB-KW"/>
</dbReference>
<dbReference type="InterPro" id="IPR039537">
    <property type="entry name" value="Retrotran_Ty1/copia-like"/>
</dbReference>